<dbReference type="InterPro" id="IPR055370">
    <property type="entry name" value="Lsr2_DNA-bd"/>
</dbReference>
<evidence type="ECO:0000259" key="3">
    <source>
        <dbReference type="Pfam" id="PF11774"/>
    </source>
</evidence>
<evidence type="ECO:0000256" key="1">
    <source>
        <dbReference type="ARBA" id="ARBA00023125"/>
    </source>
</evidence>
<evidence type="ECO:0000313" key="5">
    <source>
        <dbReference type="EMBL" id="SDC33726.1"/>
    </source>
</evidence>
<gene>
    <name evidence="5" type="ORF">SAMN05216174_1011064</name>
</gene>
<feature type="domain" description="Lsr2 dimerization" evidence="3">
    <location>
        <begin position="1"/>
        <end position="60"/>
    </location>
</feature>
<dbReference type="Gene3D" id="4.10.320.10">
    <property type="entry name" value="E3-binding domain"/>
    <property type="match status" value="1"/>
</dbReference>
<evidence type="ECO:0000313" key="6">
    <source>
        <dbReference type="Proteomes" id="UP000199501"/>
    </source>
</evidence>
<dbReference type="Proteomes" id="UP000199501">
    <property type="component" value="Unassembled WGS sequence"/>
</dbReference>
<dbReference type="Gene3D" id="3.30.60.230">
    <property type="entry name" value="Lsr2, dimerization domain"/>
    <property type="match status" value="1"/>
</dbReference>
<dbReference type="InterPro" id="IPR036625">
    <property type="entry name" value="E3-bd_dom_sf"/>
</dbReference>
<name>A0A1G6KTM8_9PSEU</name>
<dbReference type="RefSeq" id="WP_091448576.1">
    <property type="nucleotide sequence ID" value="NZ_FMZZ01000001.1"/>
</dbReference>
<evidence type="ECO:0000259" key="4">
    <source>
        <dbReference type="Pfam" id="PF23359"/>
    </source>
</evidence>
<dbReference type="InterPro" id="IPR042261">
    <property type="entry name" value="Lsr2-like_dimerization"/>
</dbReference>
<keyword evidence="6" id="KW-1185">Reference proteome</keyword>
<dbReference type="OrthoDB" id="4113332at2"/>
<sequence length="122" mass="13523">MAQRTIVELVDDLDGSVSDDISTVSFGLDGAQYEIDLTAANAELLRKTLDDFTAAARRVGGRIKRAAHTPAPNPDARSKEQTKAIRDWARQNDYDISERGRIPATIIEAFEEAHKPKTRKSK</sequence>
<dbReference type="GO" id="GO:0016746">
    <property type="term" value="F:acyltransferase activity"/>
    <property type="evidence" value="ECO:0007669"/>
    <property type="project" value="InterPro"/>
</dbReference>
<dbReference type="STRING" id="1271860.SAMN05216174_1011064"/>
<dbReference type="AlphaFoldDB" id="A0A1G6KTM8"/>
<organism evidence="5 6">
    <name type="scientific">Actinokineospora iranica</name>
    <dbReference type="NCBI Taxonomy" id="1271860"/>
    <lineage>
        <taxon>Bacteria</taxon>
        <taxon>Bacillati</taxon>
        <taxon>Actinomycetota</taxon>
        <taxon>Actinomycetes</taxon>
        <taxon>Pseudonocardiales</taxon>
        <taxon>Pseudonocardiaceae</taxon>
        <taxon>Actinokineospora</taxon>
    </lineage>
</organism>
<feature type="region of interest" description="Disordered" evidence="2">
    <location>
        <begin position="63"/>
        <end position="83"/>
    </location>
</feature>
<dbReference type="Pfam" id="PF23359">
    <property type="entry name" value="Lsr2_DNA-bd"/>
    <property type="match status" value="1"/>
</dbReference>
<dbReference type="GO" id="GO:0003677">
    <property type="term" value="F:DNA binding"/>
    <property type="evidence" value="ECO:0007669"/>
    <property type="project" value="UniProtKB-KW"/>
</dbReference>
<proteinExistence type="predicted"/>
<evidence type="ECO:0000256" key="2">
    <source>
        <dbReference type="SAM" id="MobiDB-lite"/>
    </source>
</evidence>
<keyword evidence="1" id="KW-0238">DNA-binding</keyword>
<dbReference type="InterPro" id="IPR024412">
    <property type="entry name" value="Lsr2_dim_dom"/>
</dbReference>
<reference evidence="6" key="1">
    <citation type="submission" date="2016-10" db="EMBL/GenBank/DDBJ databases">
        <authorList>
            <person name="Varghese N."/>
            <person name="Submissions S."/>
        </authorList>
    </citation>
    <scope>NUCLEOTIDE SEQUENCE [LARGE SCALE GENOMIC DNA]</scope>
    <source>
        <strain evidence="6">IBRC-M 10403</strain>
    </source>
</reference>
<protein>
    <submittedName>
        <fullName evidence="5">Lsr2 protein</fullName>
    </submittedName>
</protein>
<accession>A0A1G6KTM8</accession>
<dbReference type="Pfam" id="PF11774">
    <property type="entry name" value="Lsr2"/>
    <property type="match status" value="1"/>
</dbReference>
<feature type="domain" description="Lsr2 DNA-binding" evidence="4">
    <location>
        <begin position="78"/>
        <end position="113"/>
    </location>
</feature>
<dbReference type="EMBL" id="FMZZ01000001">
    <property type="protein sequence ID" value="SDC33726.1"/>
    <property type="molecule type" value="Genomic_DNA"/>
</dbReference>